<reference evidence="6 7" key="1">
    <citation type="submission" date="2016-12" db="EMBL/GenBank/DDBJ databases">
        <title>The draft genome sequence of Actinophytocola sp. 11-183.</title>
        <authorList>
            <person name="Wang W."/>
            <person name="Yuan L."/>
        </authorList>
    </citation>
    <scope>NUCLEOTIDE SEQUENCE [LARGE SCALE GENOMIC DNA]</scope>
    <source>
        <strain evidence="6 7">11-183</strain>
    </source>
</reference>
<dbReference type="InterPro" id="IPR010998">
    <property type="entry name" value="Integrase_recombinase_N"/>
</dbReference>
<dbReference type="PROSITE" id="PS51898">
    <property type="entry name" value="TYR_RECOMBINASE"/>
    <property type="match status" value="1"/>
</dbReference>
<protein>
    <recommendedName>
        <fullName evidence="5">Tyr recombinase domain-containing protein</fullName>
    </recommendedName>
</protein>
<dbReference type="Gene3D" id="1.10.443.10">
    <property type="entry name" value="Intergrase catalytic core"/>
    <property type="match status" value="1"/>
</dbReference>
<dbReference type="RefSeq" id="WP_075125666.1">
    <property type="nucleotide sequence ID" value="NZ_MSIE01000018.1"/>
</dbReference>
<gene>
    <name evidence="6" type="ORF">BU204_11760</name>
</gene>
<accession>A0A1Q8CSD8</accession>
<dbReference type="SUPFAM" id="SSF56349">
    <property type="entry name" value="DNA breaking-rejoining enzymes"/>
    <property type="match status" value="1"/>
</dbReference>
<keyword evidence="4" id="KW-0233">DNA recombination</keyword>
<dbReference type="InterPro" id="IPR013762">
    <property type="entry name" value="Integrase-like_cat_sf"/>
</dbReference>
<dbReference type="STRING" id="1912961.BU204_11760"/>
<dbReference type="Proteomes" id="UP000185596">
    <property type="component" value="Unassembled WGS sequence"/>
</dbReference>
<dbReference type="EMBL" id="MSIE01000018">
    <property type="protein sequence ID" value="OLF17291.1"/>
    <property type="molecule type" value="Genomic_DNA"/>
</dbReference>
<evidence type="ECO:0000256" key="1">
    <source>
        <dbReference type="ARBA" id="ARBA00008857"/>
    </source>
</evidence>
<dbReference type="GO" id="GO:0003677">
    <property type="term" value="F:DNA binding"/>
    <property type="evidence" value="ECO:0007669"/>
    <property type="project" value="UniProtKB-KW"/>
</dbReference>
<dbReference type="Pfam" id="PF22022">
    <property type="entry name" value="Phage_int_M"/>
    <property type="match status" value="1"/>
</dbReference>
<dbReference type="GO" id="GO:0015074">
    <property type="term" value="P:DNA integration"/>
    <property type="evidence" value="ECO:0007669"/>
    <property type="project" value="UniProtKB-KW"/>
</dbReference>
<dbReference type="Gene3D" id="1.10.150.130">
    <property type="match status" value="1"/>
</dbReference>
<comment type="similarity">
    <text evidence="1">Belongs to the 'phage' integrase family.</text>
</comment>
<evidence type="ECO:0000256" key="4">
    <source>
        <dbReference type="ARBA" id="ARBA00023172"/>
    </source>
</evidence>
<dbReference type="GO" id="GO:0006310">
    <property type="term" value="P:DNA recombination"/>
    <property type="evidence" value="ECO:0007669"/>
    <property type="project" value="UniProtKB-KW"/>
</dbReference>
<dbReference type="InterPro" id="IPR050808">
    <property type="entry name" value="Phage_Integrase"/>
</dbReference>
<comment type="caution">
    <text evidence="6">The sequence shown here is derived from an EMBL/GenBank/DDBJ whole genome shotgun (WGS) entry which is preliminary data.</text>
</comment>
<dbReference type="InterPro" id="IPR011010">
    <property type="entry name" value="DNA_brk_join_enz"/>
</dbReference>
<evidence type="ECO:0000313" key="7">
    <source>
        <dbReference type="Proteomes" id="UP000185596"/>
    </source>
</evidence>
<keyword evidence="7" id="KW-1185">Reference proteome</keyword>
<feature type="domain" description="Tyr recombinase" evidence="5">
    <location>
        <begin position="188"/>
        <end position="386"/>
    </location>
</feature>
<name>A0A1Q8CSD8_9PSEU</name>
<dbReference type="InterPro" id="IPR002104">
    <property type="entry name" value="Integrase_catalytic"/>
</dbReference>
<sequence>MPRPPMPLGTYGKIKVNEVTPGRFRARCKYRHYDGKVYQVQRDAGSETAAVNRLKEAIRDWVTPAQAGTFGPDSRFRDVALGWLAEFERDAGRGFNSWGSVDTYRNRLTLIVLPEIGELRAREIATSPVVLDQVCQKTRDRMSASSAKIVKSVIGNVCMFGVRVGAFETNPARDIGRIESKKARNRPQRPRALTTSEVLELFGKLDTDDKAVAADLPDLVRFFLATGERTGEALAADWRDFDPDAGELTMAGNVIRATGKGRIVNRGKTDNAERPIPLPRWCVTMLVDRHELLGRPTSGPIFPSTTGTIREATNVRNRAWNPFKQRAGFEWVTFRTFRKTVATLLDDAGLTARQIADILGHAHPSMTQDVYMGRQAASRDGANALDATLGKR</sequence>
<evidence type="ECO:0000256" key="2">
    <source>
        <dbReference type="ARBA" id="ARBA00022908"/>
    </source>
</evidence>
<dbReference type="Pfam" id="PF00589">
    <property type="entry name" value="Phage_integrase"/>
    <property type="match status" value="1"/>
</dbReference>
<keyword evidence="2" id="KW-0229">DNA integration</keyword>
<proteinExistence type="inferred from homology"/>
<dbReference type="PANTHER" id="PTHR30629">
    <property type="entry name" value="PROPHAGE INTEGRASE"/>
    <property type="match status" value="1"/>
</dbReference>
<evidence type="ECO:0000259" key="5">
    <source>
        <dbReference type="PROSITE" id="PS51898"/>
    </source>
</evidence>
<keyword evidence="3" id="KW-0238">DNA-binding</keyword>
<organism evidence="6 7">
    <name type="scientific">Actinophytocola xanthii</name>
    <dbReference type="NCBI Taxonomy" id="1912961"/>
    <lineage>
        <taxon>Bacteria</taxon>
        <taxon>Bacillati</taxon>
        <taxon>Actinomycetota</taxon>
        <taxon>Actinomycetes</taxon>
        <taxon>Pseudonocardiales</taxon>
        <taxon>Pseudonocardiaceae</taxon>
    </lineage>
</organism>
<dbReference type="InterPro" id="IPR053876">
    <property type="entry name" value="Phage_int_M"/>
</dbReference>
<dbReference type="PANTHER" id="PTHR30629:SF2">
    <property type="entry name" value="PROPHAGE INTEGRASE INTS-RELATED"/>
    <property type="match status" value="1"/>
</dbReference>
<dbReference type="CDD" id="cd01189">
    <property type="entry name" value="INT_ICEBs1_C_like"/>
    <property type="match status" value="1"/>
</dbReference>
<dbReference type="AlphaFoldDB" id="A0A1Q8CSD8"/>
<evidence type="ECO:0000313" key="6">
    <source>
        <dbReference type="EMBL" id="OLF17291.1"/>
    </source>
</evidence>
<evidence type="ECO:0000256" key="3">
    <source>
        <dbReference type="ARBA" id="ARBA00023125"/>
    </source>
</evidence>